<accession>A0ABW5YJR0</accession>
<evidence type="ECO:0008006" key="4">
    <source>
        <dbReference type="Google" id="ProtNLM"/>
    </source>
</evidence>
<feature type="transmembrane region" description="Helical" evidence="1">
    <location>
        <begin position="47"/>
        <end position="70"/>
    </location>
</feature>
<reference evidence="3" key="1">
    <citation type="journal article" date="2019" name="Int. J. Syst. Evol. Microbiol.">
        <title>The Global Catalogue of Microorganisms (GCM) 10K type strain sequencing project: providing services to taxonomists for standard genome sequencing and annotation.</title>
        <authorList>
            <consortium name="The Broad Institute Genomics Platform"/>
            <consortium name="The Broad Institute Genome Sequencing Center for Infectious Disease"/>
            <person name="Wu L."/>
            <person name="Ma J."/>
        </authorList>
    </citation>
    <scope>NUCLEOTIDE SEQUENCE [LARGE SCALE GENOMIC DNA]</scope>
    <source>
        <strain evidence="3">KCTC 22671</strain>
    </source>
</reference>
<dbReference type="EMBL" id="JBHUPC010000012">
    <property type="protein sequence ID" value="MFD2891243.1"/>
    <property type="molecule type" value="Genomic_DNA"/>
</dbReference>
<keyword evidence="1" id="KW-0472">Membrane</keyword>
<gene>
    <name evidence="2" type="ORF">ACFS5J_04360</name>
</gene>
<protein>
    <recommendedName>
        <fullName evidence="4">Competence protein</fullName>
    </recommendedName>
</protein>
<evidence type="ECO:0000313" key="2">
    <source>
        <dbReference type="EMBL" id="MFD2891243.1"/>
    </source>
</evidence>
<organism evidence="2 3">
    <name type="scientific">Flavobacterium chuncheonense</name>
    <dbReference type="NCBI Taxonomy" id="2026653"/>
    <lineage>
        <taxon>Bacteria</taxon>
        <taxon>Pseudomonadati</taxon>
        <taxon>Bacteroidota</taxon>
        <taxon>Flavobacteriia</taxon>
        <taxon>Flavobacteriales</taxon>
        <taxon>Flavobacteriaceae</taxon>
        <taxon>Flavobacterium</taxon>
    </lineage>
</organism>
<keyword evidence="1" id="KW-0812">Transmembrane</keyword>
<proteinExistence type="predicted"/>
<comment type="caution">
    <text evidence="2">The sequence shown here is derived from an EMBL/GenBank/DDBJ whole genome shotgun (WGS) entry which is preliminary data.</text>
</comment>
<dbReference type="Proteomes" id="UP001597534">
    <property type="component" value="Unassembled WGS sequence"/>
</dbReference>
<feature type="transmembrane region" description="Helical" evidence="1">
    <location>
        <begin position="76"/>
        <end position="95"/>
    </location>
</feature>
<keyword evidence="3" id="KW-1185">Reference proteome</keyword>
<keyword evidence="1" id="KW-1133">Transmembrane helix</keyword>
<evidence type="ECO:0000313" key="3">
    <source>
        <dbReference type="Proteomes" id="UP001597534"/>
    </source>
</evidence>
<dbReference type="RefSeq" id="WP_379810804.1">
    <property type="nucleotide sequence ID" value="NZ_JBHUPC010000012.1"/>
</dbReference>
<evidence type="ECO:0000256" key="1">
    <source>
        <dbReference type="SAM" id="Phobius"/>
    </source>
</evidence>
<name>A0ABW5YJR0_9FLAO</name>
<sequence>MQIFDSINESADKAAESSEQYLKATQNYVKLKVFEQLTISLSLLGKILLLGSLFSIGAFFLAISVALALGDLLNNTALGYLVVGAIFFILTYVAYTKRHLISTKIIQTMSTKFFE</sequence>